<dbReference type="AlphaFoldDB" id="A0A016WZ77"/>
<evidence type="ECO:0000259" key="1">
    <source>
        <dbReference type="Pfam" id="PF07245"/>
    </source>
</evidence>
<dbReference type="EMBL" id="JARK01000058">
    <property type="protein sequence ID" value="EYC44532.1"/>
    <property type="molecule type" value="Genomic_DNA"/>
</dbReference>
<organism evidence="2 3">
    <name type="scientific">Ancylostoma ceylanicum</name>
    <dbReference type="NCBI Taxonomy" id="53326"/>
    <lineage>
        <taxon>Eukaryota</taxon>
        <taxon>Metazoa</taxon>
        <taxon>Ecdysozoa</taxon>
        <taxon>Nematoda</taxon>
        <taxon>Chromadorea</taxon>
        <taxon>Rhabditida</taxon>
        <taxon>Rhabditina</taxon>
        <taxon>Rhabditomorpha</taxon>
        <taxon>Strongyloidea</taxon>
        <taxon>Ancylostomatidae</taxon>
        <taxon>Ancylostomatinae</taxon>
        <taxon>Ancylostoma</taxon>
    </lineage>
</organism>
<dbReference type="Proteomes" id="UP000024635">
    <property type="component" value="Unassembled WGS sequence"/>
</dbReference>
<sequence>MPNDDRIYEFYRCSRWKEHVHLHDSLRRDKTGQKRFQIKVLPNEPTEVSWLTITLSSLSVPPTPLLDNTFLTDGLQTAIAPLQYLPPLLCSTEQSRNLTCKVNEECTCTPAEVRMHCDCRDVNLTFYLYDTHNRFPQLRPNVELRANTDQIIANIPQLPTAEFVLRIKGRFETVSLVSEAICTVEPIHTKRCYKCAKGAQALVTCTSSTPHELAEVRCRTNVFTIPCTSQGKRSKLRFSSDNARFHVNCTVKRGKIRKTFELHGILHYTGNLRTSSQWRK</sequence>
<dbReference type="InterPro" id="IPR009878">
    <property type="entry name" value="Phlebovirus_G2_fusion"/>
</dbReference>
<name>A0A016WZ77_9BILA</name>
<reference evidence="3" key="1">
    <citation type="journal article" date="2015" name="Nat. Genet.">
        <title>The genome and transcriptome of the zoonotic hookworm Ancylostoma ceylanicum identify infection-specific gene families.</title>
        <authorList>
            <person name="Schwarz E.M."/>
            <person name="Hu Y."/>
            <person name="Antoshechkin I."/>
            <person name="Miller M.M."/>
            <person name="Sternberg P.W."/>
            <person name="Aroian R.V."/>
        </authorList>
    </citation>
    <scope>NUCLEOTIDE SEQUENCE</scope>
    <source>
        <strain evidence="3">HY135</strain>
    </source>
</reference>
<proteinExistence type="predicted"/>
<protein>
    <recommendedName>
        <fullName evidence="1">Phlebovirus glycoprotein G2 fusion domain-containing protein</fullName>
    </recommendedName>
</protein>
<evidence type="ECO:0000313" key="3">
    <source>
        <dbReference type="Proteomes" id="UP000024635"/>
    </source>
</evidence>
<comment type="caution">
    <text evidence="2">The sequence shown here is derived from an EMBL/GenBank/DDBJ whole genome shotgun (WGS) entry which is preliminary data.</text>
</comment>
<dbReference type="Gene3D" id="2.60.40.3770">
    <property type="match status" value="1"/>
</dbReference>
<evidence type="ECO:0000313" key="2">
    <source>
        <dbReference type="EMBL" id="EYC44532.1"/>
    </source>
</evidence>
<dbReference type="Pfam" id="PF07245">
    <property type="entry name" value="Phlebovirus_G2"/>
    <property type="match status" value="1"/>
</dbReference>
<dbReference type="OrthoDB" id="5868079at2759"/>
<keyword evidence="3" id="KW-1185">Reference proteome</keyword>
<gene>
    <name evidence="2" type="primary">Acey_s0458.g1825</name>
    <name evidence="2" type="ORF">Y032_0458g1825</name>
</gene>
<feature type="domain" description="Phlebovirus glycoprotein G2 fusion" evidence="1">
    <location>
        <begin position="2"/>
        <end position="163"/>
    </location>
</feature>
<accession>A0A016WZ77</accession>